<comment type="cofactor">
    <cofactor evidence="1">
        <name>FMN</name>
        <dbReference type="ChEBI" id="CHEBI:58210"/>
    </cofactor>
</comment>
<evidence type="ECO:0000256" key="5">
    <source>
        <dbReference type="ARBA" id="ARBA00024042"/>
    </source>
</evidence>
<name>A0ABX0RA73_9GAMM</name>
<evidence type="ECO:0000259" key="6">
    <source>
        <dbReference type="PROSITE" id="PS51349"/>
    </source>
</evidence>
<keyword evidence="8" id="KW-1185">Reference proteome</keyword>
<accession>A0ABX0RA73</accession>
<dbReference type="Pfam" id="PF01070">
    <property type="entry name" value="FMN_dh"/>
    <property type="match status" value="1"/>
</dbReference>
<protein>
    <submittedName>
        <fullName evidence="7">Alpha-hydroxy-acid oxidizing protein</fullName>
    </submittedName>
</protein>
<evidence type="ECO:0000313" key="8">
    <source>
        <dbReference type="Proteomes" id="UP001515683"/>
    </source>
</evidence>
<keyword evidence="2" id="KW-0285">Flavoprotein</keyword>
<keyword evidence="4" id="KW-0560">Oxidoreductase</keyword>
<dbReference type="InterPro" id="IPR013785">
    <property type="entry name" value="Aldolase_TIM"/>
</dbReference>
<comment type="similarity">
    <text evidence="5">Belongs to the FMN-dependent alpha-hydroxy acid dehydrogenase family.</text>
</comment>
<sequence length="400" mass="44370">MHNRYLEINRRRKRFSGTDIRQATTLSDLQHLAQKQLPNFVYEYIAGGADDEITLRHNLDVFSKQRFSPYTLRDVSHPDTRITLFGKQAELPLAIAPTGLAGLFWPDGDMRLAEGAALAGVPMTQSTVSMSSIADVAAVPGLRHWFQLYCYGTPDIYSRLIARAQECGSETLVVTTDLPVTGNRSWDRKNYSSPKNLSLRSKLDMLLHPTWGLRMLRNRKRPNFVNLLEFLEPGKQTLQDVAHWINQHKNPGLSWKDIEYIRTLWPGKLVVKGILRPEDALIARDKGVDGIVVTNHGGRQLDQVVSPLEVLPAIRQAVQQDLTIFIDSGIRRGSDIAIALALGADAVLSGRATLYGLSAAGTAGVTQALSILRRELETTLALNGLNNVSELSPDILVPVR</sequence>
<gene>
    <name evidence="7" type="ORF">F3J40_11720</name>
</gene>
<dbReference type="Gene3D" id="3.20.20.70">
    <property type="entry name" value="Aldolase class I"/>
    <property type="match status" value="1"/>
</dbReference>
<dbReference type="CDD" id="cd02809">
    <property type="entry name" value="alpha_hydroxyacid_oxid_FMN"/>
    <property type="match status" value="1"/>
</dbReference>
<reference evidence="7 8" key="1">
    <citation type="journal article" date="2019" name="bioRxiv">
        <title>Bacteria contribute to plant secondary compound degradation in a generalist herbivore system.</title>
        <authorList>
            <person name="Francoeur C.B."/>
            <person name="Khadempour L."/>
            <person name="Moreira-Soto R.D."/>
            <person name="Gotting K."/>
            <person name="Book A.J."/>
            <person name="Pinto-Tomas A.A."/>
            <person name="Keefover-Ring K."/>
            <person name="Currie C.R."/>
        </authorList>
    </citation>
    <scope>NUCLEOTIDE SEQUENCE [LARGE SCALE GENOMIC DNA]</scope>
    <source>
        <strain evidence="7">Acro-835</strain>
    </source>
</reference>
<dbReference type="PIRSF" id="PIRSF000138">
    <property type="entry name" value="Al-hdrx_acd_dh"/>
    <property type="match status" value="1"/>
</dbReference>
<dbReference type="InterPro" id="IPR000262">
    <property type="entry name" value="FMN-dep_DH"/>
</dbReference>
<dbReference type="EMBL" id="VWXF01000004">
    <property type="protein sequence ID" value="NIF22267.1"/>
    <property type="molecule type" value="Genomic_DNA"/>
</dbReference>
<keyword evidence="3" id="KW-0288">FMN</keyword>
<dbReference type="RefSeq" id="WP_167014803.1">
    <property type="nucleotide sequence ID" value="NZ_VWXF01000004.1"/>
</dbReference>
<evidence type="ECO:0000256" key="4">
    <source>
        <dbReference type="ARBA" id="ARBA00023002"/>
    </source>
</evidence>
<dbReference type="PROSITE" id="PS51349">
    <property type="entry name" value="FMN_HYDROXY_ACID_DH_2"/>
    <property type="match status" value="1"/>
</dbReference>
<dbReference type="SUPFAM" id="SSF51395">
    <property type="entry name" value="FMN-linked oxidoreductases"/>
    <property type="match status" value="1"/>
</dbReference>
<comment type="caution">
    <text evidence="7">The sequence shown here is derived from an EMBL/GenBank/DDBJ whole genome shotgun (WGS) entry which is preliminary data.</text>
</comment>
<dbReference type="PANTHER" id="PTHR10578">
    <property type="entry name" value="S -2-HYDROXY-ACID OXIDASE-RELATED"/>
    <property type="match status" value="1"/>
</dbReference>
<dbReference type="PANTHER" id="PTHR10578:SF107">
    <property type="entry name" value="2-HYDROXYACID OXIDASE 1"/>
    <property type="match status" value="1"/>
</dbReference>
<dbReference type="Proteomes" id="UP001515683">
    <property type="component" value="Unassembled WGS sequence"/>
</dbReference>
<dbReference type="InterPro" id="IPR037396">
    <property type="entry name" value="FMN_HAD"/>
</dbReference>
<evidence type="ECO:0000256" key="2">
    <source>
        <dbReference type="ARBA" id="ARBA00022630"/>
    </source>
</evidence>
<organism evidence="7 8">
    <name type="scientific">Candidatus Pantoea multigeneris</name>
    <dbReference type="NCBI Taxonomy" id="2608357"/>
    <lineage>
        <taxon>Bacteria</taxon>
        <taxon>Pseudomonadati</taxon>
        <taxon>Pseudomonadota</taxon>
        <taxon>Gammaproteobacteria</taxon>
        <taxon>Enterobacterales</taxon>
        <taxon>Erwiniaceae</taxon>
        <taxon>Pantoea</taxon>
    </lineage>
</organism>
<proteinExistence type="inferred from homology"/>
<evidence type="ECO:0000256" key="3">
    <source>
        <dbReference type="ARBA" id="ARBA00022643"/>
    </source>
</evidence>
<evidence type="ECO:0000256" key="1">
    <source>
        <dbReference type="ARBA" id="ARBA00001917"/>
    </source>
</evidence>
<feature type="domain" description="FMN hydroxy acid dehydrogenase" evidence="6">
    <location>
        <begin position="18"/>
        <end position="400"/>
    </location>
</feature>
<evidence type="ECO:0000313" key="7">
    <source>
        <dbReference type="EMBL" id="NIF22267.1"/>
    </source>
</evidence>
<dbReference type="InterPro" id="IPR012133">
    <property type="entry name" value="Alpha-hydoxy_acid_DH_FMN"/>
</dbReference>